<name>A0A0K0G660_STRVS</name>
<dbReference type="InterPro" id="IPR052709">
    <property type="entry name" value="Transposase-MT_Hybrid"/>
</dbReference>
<dbReference type="GO" id="GO:0000793">
    <property type="term" value="C:condensed chromosome"/>
    <property type="evidence" value="ECO:0007669"/>
    <property type="project" value="TreeGrafter"/>
</dbReference>
<dbReference type="WBParaSite" id="SVE_2024200.1">
    <property type="protein sequence ID" value="SVE_2024200.1"/>
    <property type="gene ID" value="SVE_2024200"/>
</dbReference>
<proteinExistence type="predicted"/>
<keyword evidence="1" id="KW-1185">Reference proteome</keyword>
<dbReference type="GO" id="GO:0046975">
    <property type="term" value="F:histone H3K36 methyltransferase activity"/>
    <property type="evidence" value="ECO:0007669"/>
    <property type="project" value="TreeGrafter"/>
</dbReference>
<protein>
    <submittedName>
        <fullName evidence="2">HTH_11 domain-containing protein</fullName>
    </submittedName>
</protein>
<dbReference type="STRING" id="75913.A0A0K0G660"/>
<organism evidence="1 2">
    <name type="scientific">Strongyloides venezuelensis</name>
    <name type="common">Threadworm</name>
    <dbReference type="NCBI Taxonomy" id="75913"/>
    <lineage>
        <taxon>Eukaryota</taxon>
        <taxon>Metazoa</taxon>
        <taxon>Ecdysozoa</taxon>
        <taxon>Nematoda</taxon>
        <taxon>Chromadorea</taxon>
        <taxon>Rhabditida</taxon>
        <taxon>Tylenchina</taxon>
        <taxon>Panagrolaimomorpha</taxon>
        <taxon>Strongyloidoidea</taxon>
        <taxon>Strongyloididae</taxon>
        <taxon>Strongyloides</taxon>
    </lineage>
</organism>
<dbReference type="GO" id="GO:0031297">
    <property type="term" value="P:replication fork processing"/>
    <property type="evidence" value="ECO:0007669"/>
    <property type="project" value="TreeGrafter"/>
</dbReference>
<dbReference type="GO" id="GO:0005634">
    <property type="term" value="C:nucleus"/>
    <property type="evidence" value="ECO:0007669"/>
    <property type="project" value="TreeGrafter"/>
</dbReference>
<dbReference type="GO" id="GO:0035861">
    <property type="term" value="C:site of double-strand break"/>
    <property type="evidence" value="ECO:0007669"/>
    <property type="project" value="TreeGrafter"/>
</dbReference>
<reference evidence="1" key="1">
    <citation type="submission" date="2014-07" db="EMBL/GenBank/DDBJ databases">
        <authorList>
            <person name="Martin A.A"/>
            <person name="De Silva N."/>
        </authorList>
    </citation>
    <scope>NUCLEOTIDE SEQUENCE</scope>
</reference>
<dbReference type="GO" id="GO:0042800">
    <property type="term" value="F:histone H3K4 methyltransferase activity"/>
    <property type="evidence" value="ECO:0007669"/>
    <property type="project" value="TreeGrafter"/>
</dbReference>
<reference evidence="2" key="2">
    <citation type="submission" date="2015-08" db="UniProtKB">
        <authorList>
            <consortium name="WormBaseParasite"/>
        </authorList>
    </citation>
    <scope>IDENTIFICATION</scope>
</reference>
<dbReference type="PANTHER" id="PTHR46060">
    <property type="entry name" value="MARINER MOS1 TRANSPOSASE-LIKE PROTEIN"/>
    <property type="match status" value="1"/>
</dbReference>
<evidence type="ECO:0000313" key="1">
    <source>
        <dbReference type="Proteomes" id="UP000035680"/>
    </source>
</evidence>
<evidence type="ECO:0000313" key="2">
    <source>
        <dbReference type="WBParaSite" id="SVE_2024200.1"/>
    </source>
</evidence>
<sequence>MRTSRTRSVENLTLFLITMSNEKLLKLIHGQDVKKLAKQLNVSKYTILLYLKVIEKTKKLDKWKSYELNDNQNTCRSKFCYPLILRNKNDSFIRHLATCVKRLTLYDNFKRTGQWLNKD</sequence>
<dbReference type="GO" id="GO:0044547">
    <property type="term" value="F:DNA topoisomerase binding"/>
    <property type="evidence" value="ECO:0007669"/>
    <property type="project" value="TreeGrafter"/>
</dbReference>
<dbReference type="GO" id="GO:0006303">
    <property type="term" value="P:double-strand break repair via nonhomologous end joining"/>
    <property type="evidence" value="ECO:0007669"/>
    <property type="project" value="TreeGrafter"/>
</dbReference>
<dbReference type="GO" id="GO:0003697">
    <property type="term" value="F:single-stranded DNA binding"/>
    <property type="evidence" value="ECO:0007669"/>
    <property type="project" value="TreeGrafter"/>
</dbReference>
<dbReference type="Proteomes" id="UP000035680">
    <property type="component" value="Unassembled WGS sequence"/>
</dbReference>
<dbReference type="PANTHER" id="PTHR46060:SF2">
    <property type="entry name" value="HISTONE-LYSINE N-METHYLTRANSFERASE SETMAR"/>
    <property type="match status" value="1"/>
</dbReference>
<accession>A0A0K0G660</accession>
<dbReference type="GO" id="GO:0003690">
    <property type="term" value="F:double-stranded DNA binding"/>
    <property type="evidence" value="ECO:0007669"/>
    <property type="project" value="TreeGrafter"/>
</dbReference>
<dbReference type="GO" id="GO:0000729">
    <property type="term" value="P:DNA double-strand break processing"/>
    <property type="evidence" value="ECO:0007669"/>
    <property type="project" value="TreeGrafter"/>
</dbReference>
<dbReference type="GO" id="GO:0044774">
    <property type="term" value="P:mitotic DNA integrity checkpoint signaling"/>
    <property type="evidence" value="ECO:0007669"/>
    <property type="project" value="TreeGrafter"/>
</dbReference>
<dbReference type="GO" id="GO:0000014">
    <property type="term" value="F:single-stranded DNA endodeoxyribonuclease activity"/>
    <property type="evidence" value="ECO:0007669"/>
    <property type="project" value="TreeGrafter"/>
</dbReference>
<dbReference type="AlphaFoldDB" id="A0A0K0G660"/>
<dbReference type="GO" id="GO:0015074">
    <property type="term" value="P:DNA integration"/>
    <property type="evidence" value="ECO:0007669"/>
    <property type="project" value="TreeGrafter"/>
</dbReference>